<gene>
    <name evidence="1" type="ORF">JAAARDRAFT_33870</name>
</gene>
<sequence length="166" mass="18518">MTPHVRSPLYILNRPLHLRSGLRSSKAVKNLGFTREVQTFIFRLAEEDLRRQSAELLAQNQGKYPGQPLSSMMAVVNYAVSPPKILLLPIAELAGAFPNPSQDISDIHDLGAKAALVDQENETLVRIGIRCGNQVVTLASRTYVWFSELRRAALDGRDETVDKRHS</sequence>
<evidence type="ECO:0000313" key="1">
    <source>
        <dbReference type="EMBL" id="KDQ59138.1"/>
    </source>
</evidence>
<accession>A0A067PWD6</accession>
<keyword evidence="2" id="KW-1185">Reference proteome</keyword>
<protein>
    <submittedName>
        <fullName evidence="1">Uncharacterized protein</fullName>
    </submittedName>
</protein>
<dbReference type="HOGENOM" id="CLU_1602988_0_0_1"/>
<evidence type="ECO:0000313" key="2">
    <source>
        <dbReference type="Proteomes" id="UP000027265"/>
    </source>
</evidence>
<dbReference type="EMBL" id="KL197716">
    <property type="protein sequence ID" value="KDQ59138.1"/>
    <property type="molecule type" value="Genomic_DNA"/>
</dbReference>
<organism evidence="1 2">
    <name type="scientific">Jaapia argillacea MUCL 33604</name>
    <dbReference type="NCBI Taxonomy" id="933084"/>
    <lineage>
        <taxon>Eukaryota</taxon>
        <taxon>Fungi</taxon>
        <taxon>Dikarya</taxon>
        <taxon>Basidiomycota</taxon>
        <taxon>Agaricomycotina</taxon>
        <taxon>Agaricomycetes</taxon>
        <taxon>Agaricomycetidae</taxon>
        <taxon>Jaapiales</taxon>
        <taxon>Jaapiaceae</taxon>
        <taxon>Jaapia</taxon>
    </lineage>
</organism>
<name>A0A067PWD6_9AGAM</name>
<dbReference type="InParanoid" id="A0A067PWD6"/>
<dbReference type="Proteomes" id="UP000027265">
    <property type="component" value="Unassembled WGS sequence"/>
</dbReference>
<reference evidence="2" key="1">
    <citation type="journal article" date="2014" name="Proc. Natl. Acad. Sci. U.S.A.">
        <title>Extensive sampling of basidiomycete genomes demonstrates inadequacy of the white-rot/brown-rot paradigm for wood decay fungi.</title>
        <authorList>
            <person name="Riley R."/>
            <person name="Salamov A.A."/>
            <person name="Brown D.W."/>
            <person name="Nagy L.G."/>
            <person name="Floudas D."/>
            <person name="Held B.W."/>
            <person name="Levasseur A."/>
            <person name="Lombard V."/>
            <person name="Morin E."/>
            <person name="Otillar R."/>
            <person name="Lindquist E.A."/>
            <person name="Sun H."/>
            <person name="LaButti K.M."/>
            <person name="Schmutz J."/>
            <person name="Jabbour D."/>
            <person name="Luo H."/>
            <person name="Baker S.E."/>
            <person name="Pisabarro A.G."/>
            <person name="Walton J.D."/>
            <person name="Blanchette R.A."/>
            <person name="Henrissat B."/>
            <person name="Martin F."/>
            <person name="Cullen D."/>
            <person name="Hibbett D.S."/>
            <person name="Grigoriev I.V."/>
        </authorList>
    </citation>
    <scope>NUCLEOTIDE SEQUENCE [LARGE SCALE GENOMIC DNA]</scope>
    <source>
        <strain evidence="2">MUCL 33604</strain>
    </source>
</reference>
<proteinExistence type="predicted"/>
<dbReference type="AlphaFoldDB" id="A0A067PWD6"/>